<dbReference type="PROSITE" id="PS00041">
    <property type="entry name" value="HTH_ARAC_FAMILY_1"/>
    <property type="match status" value="1"/>
</dbReference>
<keyword evidence="3" id="KW-0010">Activator</keyword>
<evidence type="ECO:0000313" key="6">
    <source>
        <dbReference type="EMBL" id="USJ24247.1"/>
    </source>
</evidence>
<dbReference type="GO" id="GO:0043565">
    <property type="term" value="F:sequence-specific DNA binding"/>
    <property type="evidence" value="ECO:0007669"/>
    <property type="project" value="InterPro"/>
</dbReference>
<evidence type="ECO:0000256" key="1">
    <source>
        <dbReference type="ARBA" id="ARBA00023015"/>
    </source>
</evidence>
<name>A0A9Q9DAR9_ENSAD</name>
<dbReference type="InterPro" id="IPR009057">
    <property type="entry name" value="Homeodomain-like_sf"/>
</dbReference>
<keyword evidence="1" id="KW-0805">Transcription regulation</keyword>
<evidence type="ECO:0000313" key="7">
    <source>
        <dbReference type="Proteomes" id="UP001055460"/>
    </source>
</evidence>
<dbReference type="PANTHER" id="PTHR46796">
    <property type="entry name" value="HTH-TYPE TRANSCRIPTIONAL ACTIVATOR RHAS-RELATED"/>
    <property type="match status" value="1"/>
</dbReference>
<dbReference type="SMART" id="SM00342">
    <property type="entry name" value="HTH_ARAC"/>
    <property type="match status" value="1"/>
</dbReference>
<keyword evidence="4" id="KW-0804">Transcription</keyword>
<dbReference type="OrthoDB" id="9809338at2"/>
<protein>
    <submittedName>
        <fullName evidence="6">AraC family transcriptional regulator</fullName>
    </submittedName>
</protein>
<proteinExistence type="predicted"/>
<evidence type="ECO:0000256" key="2">
    <source>
        <dbReference type="ARBA" id="ARBA00023125"/>
    </source>
</evidence>
<dbReference type="Gene3D" id="1.10.10.60">
    <property type="entry name" value="Homeodomain-like"/>
    <property type="match status" value="1"/>
</dbReference>
<dbReference type="SUPFAM" id="SSF46689">
    <property type="entry name" value="Homeodomain-like"/>
    <property type="match status" value="2"/>
</dbReference>
<dbReference type="PANTHER" id="PTHR46796:SF2">
    <property type="entry name" value="TRANSCRIPTIONAL REGULATORY PROTEIN"/>
    <property type="match status" value="1"/>
</dbReference>
<dbReference type="Pfam" id="PF02311">
    <property type="entry name" value="AraC_binding"/>
    <property type="match status" value="1"/>
</dbReference>
<dbReference type="PROSITE" id="PS01124">
    <property type="entry name" value="HTH_ARAC_FAMILY_2"/>
    <property type="match status" value="1"/>
</dbReference>
<evidence type="ECO:0000256" key="3">
    <source>
        <dbReference type="ARBA" id="ARBA00023159"/>
    </source>
</evidence>
<evidence type="ECO:0000256" key="4">
    <source>
        <dbReference type="ARBA" id="ARBA00023163"/>
    </source>
</evidence>
<dbReference type="AlphaFoldDB" id="A0A9Q9DAR9"/>
<dbReference type="Pfam" id="PF12833">
    <property type="entry name" value="HTH_18"/>
    <property type="match status" value="1"/>
</dbReference>
<feature type="domain" description="HTH araC/xylS-type" evidence="5">
    <location>
        <begin position="197"/>
        <end position="294"/>
    </location>
</feature>
<dbReference type="Proteomes" id="UP001055460">
    <property type="component" value="Chromosome"/>
</dbReference>
<sequence length="298" mass="32534">MTAISISARQGVPEDALSDGAAIDLERLCGAPGDGIRVAPAVDGIERIEARLHGKFFEPHRHDTYAIGVTLGGVQTFQYRGESRFSNPGSIIILHPDEIHDGGAGTEIGLRYRMMYLQPERLLAALDETDRSLPFVSAPVVGDEALRQAVGEAVMDLDNGIDELALDDILVRIAEGLYRHAGTKDAKPAKADKRAVLQASEFLRANLERPVGSQELEAVSGLDRFTLARQFRRVLGTSPHRYLLMRRLERARQMIARGESLAGAALETGFADQAHFTRHFKRAYGLTPGRWASLAVAG</sequence>
<dbReference type="SUPFAM" id="SSF51215">
    <property type="entry name" value="Regulatory protein AraC"/>
    <property type="match status" value="1"/>
</dbReference>
<dbReference type="InterPro" id="IPR037923">
    <property type="entry name" value="HTH-like"/>
</dbReference>
<dbReference type="RefSeq" id="WP_090294572.1">
    <property type="nucleotide sequence ID" value="NZ_CAXURO020000001.1"/>
</dbReference>
<evidence type="ECO:0000259" key="5">
    <source>
        <dbReference type="PROSITE" id="PS01124"/>
    </source>
</evidence>
<accession>A0A9Q9DAR9</accession>
<dbReference type="GO" id="GO:0003700">
    <property type="term" value="F:DNA-binding transcription factor activity"/>
    <property type="evidence" value="ECO:0007669"/>
    <property type="project" value="InterPro"/>
</dbReference>
<dbReference type="EMBL" id="CP098807">
    <property type="protein sequence ID" value="USJ24247.1"/>
    <property type="molecule type" value="Genomic_DNA"/>
</dbReference>
<dbReference type="InterPro" id="IPR018060">
    <property type="entry name" value="HTH_AraC"/>
</dbReference>
<reference evidence="6" key="1">
    <citation type="submission" date="2022-06" db="EMBL/GenBank/DDBJ databases">
        <title>Physiological and biochemical characterization and genomic elucidation of a strain of the genus Ensifer adhaerens M8 that combines arsenic oxidation and chromium reduction.</title>
        <authorList>
            <person name="Li X."/>
            <person name="Yu c."/>
        </authorList>
    </citation>
    <scope>NUCLEOTIDE SEQUENCE</scope>
    <source>
        <strain evidence="6">M8</strain>
    </source>
</reference>
<gene>
    <name evidence="6" type="ORF">NE863_04450</name>
</gene>
<dbReference type="InterPro" id="IPR050204">
    <property type="entry name" value="AraC_XylS_family_regulators"/>
</dbReference>
<dbReference type="InterPro" id="IPR003313">
    <property type="entry name" value="AraC-bd"/>
</dbReference>
<dbReference type="InterPro" id="IPR018062">
    <property type="entry name" value="HTH_AraC-typ_CS"/>
</dbReference>
<organism evidence="6 7">
    <name type="scientific">Ensifer adhaerens</name>
    <name type="common">Sinorhizobium morelense</name>
    <dbReference type="NCBI Taxonomy" id="106592"/>
    <lineage>
        <taxon>Bacteria</taxon>
        <taxon>Pseudomonadati</taxon>
        <taxon>Pseudomonadota</taxon>
        <taxon>Alphaproteobacteria</taxon>
        <taxon>Hyphomicrobiales</taxon>
        <taxon>Rhizobiaceae</taxon>
        <taxon>Sinorhizobium/Ensifer group</taxon>
        <taxon>Ensifer</taxon>
    </lineage>
</organism>
<keyword evidence="2" id="KW-0238">DNA-binding</keyword>